<evidence type="ECO:0000256" key="1">
    <source>
        <dbReference type="SAM" id="MobiDB-lite"/>
    </source>
</evidence>
<accession>A0A0F9C1S8</accession>
<sequence>MDDYGYDDDGADWGQQEDNEQRSWEEDNNVKELLDNDPDYHKWADDLDRLAEQDRENIDLAEITAERFNPRKLG</sequence>
<dbReference type="AlphaFoldDB" id="A0A0F9C1S8"/>
<organism evidence="2">
    <name type="scientific">marine sediment metagenome</name>
    <dbReference type="NCBI Taxonomy" id="412755"/>
    <lineage>
        <taxon>unclassified sequences</taxon>
        <taxon>metagenomes</taxon>
        <taxon>ecological metagenomes</taxon>
    </lineage>
</organism>
<comment type="caution">
    <text evidence="2">The sequence shown here is derived from an EMBL/GenBank/DDBJ whole genome shotgun (WGS) entry which is preliminary data.</text>
</comment>
<dbReference type="EMBL" id="LAZR01035212">
    <property type="protein sequence ID" value="KKL28109.1"/>
    <property type="molecule type" value="Genomic_DNA"/>
</dbReference>
<proteinExistence type="predicted"/>
<gene>
    <name evidence="2" type="ORF">LCGC14_2378420</name>
</gene>
<feature type="compositionally biased region" description="Basic and acidic residues" evidence="1">
    <location>
        <begin position="19"/>
        <end position="37"/>
    </location>
</feature>
<evidence type="ECO:0000313" key="2">
    <source>
        <dbReference type="EMBL" id="KKL28109.1"/>
    </source>
</evidence>
<reference evidence="2" key="1">
    <citation type="journal article" date="2015" name="Nature">
        <title>Complex archaea that bridge the gap between prokaryotes and eukaryotes.</title>
        <authorList>
            <person name="Spang A."/>
            <person name="Saw J.H."/>
            <person name="Jorgensen S.L."/>
            <person name="Zaremba-Niedzwiedzka K."/>
            <person name="Martijn J."/>
            <person name="Lind A.E."/>
            <person name="van Eijk R."/>
            <person name="Schleper C."/>
            <person name="Guy L."/>
            <person name="Ettema T.J."/>
        </authorList>
    </citation>
    <scope>NUCLEOTIDE SEQUENCE</scope>
</reference>
<feature type="region of interest" description="Disordered" evidence="1">
    <location>
        <begin position="1"/>
        <end position="37"/>
    </location>
</feature>
<feature type="compositionally biased region" description="Acidic residues" evidence="1">
    <location>
        <begin position="1"/>
        <end position="18"/>
    </location>
</feature>
<name>A0A0F9C1S8_9ZZZZ</name>
<protein>
    <submittedName>
        <fullName evidence="2">Uncharacterized protein</fullName>
    </submittedName>
</protein>